<dbReference type="PANTHER" id="PTHR34512:SF30">
    <property type="entry name" value="OUTER MEMBRANE PROTEIN ASSEMBLY FACTOR BAMB"/>
    <property type="match status" value="1"/>
</dbReference>
<name>A0A972GS11_9BACL</name>
<protein>
    <submittedName>
        <fullName evidence="2">PQQ-binding-like beta-propeller repeat protein</fullName>
    </submittedName>
</protein>
<dbReference type="AlphaFoldDB" id="A0A972GS11"/>
<evidence type="ECO:0000259" key="1">
    <source>
        <dbReference type="Pfam" id="PF13360"/>
    </source>
</evidence>
<dbReference type="InterPro" id="IPR002372">
    <property type="entry name" value="PQQ_rpt_dom"/>
</dbReference>
<keyword evidence="3" id="KW-1185">Reference proteome</keyword>
<organism evidence="2 3">
    <name type="scientific">Paenibacillus foliorum</name>
    <dbReference type="NCBI Taxonomy" id="2654974"/>
    <lineage>
        <taxon>Bacteria</taxon>
        <taxon>Bacillati</taxon>
        <taxon>Bacillota</taxon>
        <taxon>Bacilli</taxon>
        <taxon>Bacillales</taxon>
        <taxon>Paenibacillaceae</taxon>
        <taxon>Paenibacillus</taxon>
    </lineage>
</organism>
<accession>A0A972GS11</accession>
<dbReference type="RefSeq" id="WP_171650973.1">
    <property type="nucleotide sequence ID" value="NZ_WHOD01000022.1"/>
</dbReference>
<dbReference type="InterPro" id="IPR018391">
    <property type="entry name" value="PQQ_b-propeller_rpt"/>
</dbReference>
<sequence>MNLKSITIVIFVLILSEIVSGICTAAPNETISNAESPLILDGQVQQFQAPPTAVSSDIKLEHTLWSKTLDGYPLIAPIAYKDITFINTSSSLLAIETSTGNLKWEHTTPDDSVQISTPVIVGTYICYTKVDTLYVLEADSGQLAWFKKLQKDSENLDLHSMGTYDNLLIFTDHNELKAINVETQEEVWVNHQSMFSYSEPTLHIVGENIFVAIPGSIYIYNAANGETIKSWETGNIHSSLHIWGDKVIAVGTFGEVEACDIETGELLWKFITNENVGVARSGIAFSEDTLYITNHKDGFLYAISPENGNLQWSKQIGTPTFARRIFYVNSKPTYHNQVIYIGRWVEEDSSSSSNFKPLKGEMLALDSTSGDILKKYPIPKSFAQAPLIINGKFLVLPASGSSGDVVMIE</sequence>
<gene>
    <name evidence="2" type="ORF">GC093_05970</name>
</gene>
<dbReference type="PANTHER" id="PTHR34512">
    <property type="entry name" value="CELL SURFACE PROTEIN"/>
    <property type="match status" value="1"/>
</dbReference>
<proteinExistence type="predicted"/>
<comment type="caution">
    <text evidence="2">The sequence shown here is derived from an EMBL/GenBank/DDBJ whole genome shotgun (WGS) entry which is preliminary data.</text>
</comment>
<dbReference type="Gene3D" id="2.130.10.10">
    <property type="entry name" value="YVTN repeat-like/Quinoprotein amine dehydrogenase"/>
    <property type="match status" value="1"/>
</dbReference>
<reference evidence="2" key="1">
    <citation type="submission" date="2019-10" db="EMBL/GenBank/DDBJ databases">
        <title>Description of Paenibacillus glebae sp. nov.</title>
        <authorList>
            <person name="Carlier A."/>
            <person name="Qi S."/>
        </authorList>
    </citation>
    <scope>NUCLEOTIDE SEQUENCE</scope>
    <source>
        <strain evidence="2">LMG 31456</strain>
    </source>
</reference>
<dbReference type="EMBL" id="WHOD01000022">
    <property type="protein sequence ID" value="NOU92777.1"/>
    <property type="molecule type" value="Genomic_DNA"/>
</dbReference>
<dbReference type="Proteomes" id="UP000641588">
    <property type="component" value="Unassembled WGS sequence"/>
</dbReference>
<dbReference type="SUPFAM" id="SSF50998">
    <property type="entry name" value="Quinoprotein alcohol dehydrogenase-like"/>
    <property type="match status" value="1"/>
</dbReference>
<evidence type="ECO:0000313" key="3">
    <source>
        <dbReference type="Proteomes" id="UP000641588"/>
    </source>
</evidence>
<dbReference type="SMART" id="SM00564">
    <property type="entry name" value="PQQ"/>
    <property type="match status" value="7"/>
</dbReference>
<dbReference type="InterPro" id="IPR011047">
    <property type="entry name" value="Quinoprotein_ADH-like_sf"/>
</dbReference>
<dbReference type="Gene3D" id="2.40.128.630">
    <property type="match status" value="1"/>
</dbReference>
<dbReference type="InterPro" id="IPR015943">
    <property type="entry name" value="WD40/YVTN_repeat-like_dom_sf"/>
</dbReference>
<evidence type="ECO:0000313" key="2">
    <source>
        <dbReference type="EMBL" id="NOU92777.1"/>
    </source>
</evidence>
<feature type="domain" description="Pyrrolo-quinoline quinone repeat" evidence="1">
    <location>
        <begin position="174"/>
        <end position="341"/>
    </location>
</feature>
<dbReference type="Pfam" id="PF13360">
    <property type="entry name" value="PQQ_2"/>
    <property type="match status" value="1"/>
</dbReference>